<dbReference type="InterPro" id="IPR032394">
    <property type="entry name" value="Anoct_dimer"/>
</dbReference>
<keyword evidence="6 8" id="KW-0472">Membrane</keyword>
<sequence>MTNSILSSEKHDLRNLYPIAENISLLNNNDFQRISSNESILTSIENNETQYTIDFILVYEETLYNNDIDSFEHAQKAMRKNFEANLQHYGLILNYRKFPLKNQRQRVFVLITTPFEKLLEMCEITRTYLPLDRINPVLRQLLTYPTLTYGLPKIFLPDSIVFEENSKRSNYVFYPYSKRLHNKFARYFIHYNSRMTNKDNIFTIAQRTRLTFEILSRMPLLPPTIKRFHSTTISNQLYSSRTTFESLTINLVPSTRVSFSSIPHDDIINKLNEFNRHPIAKVLSSHQYAYGINILIKIGIYLTAYPPHEQCHSKFIINYNQTFNTRELLYLYWAQIKHIFKIQPIELIRAYFGENIALYFVYLGWYTYMLILPSIIGCIVAGYSIINVFFDIPTLETCNGSTSSSTSNSKAHEKKRSTSESLNSKTRSNISKEYLCPQRTRKKYVSISNECHTKRFSTMFDNYSTHMFGIFMIFWILCLRRFWQRYLARFQYQWNAYEDQRRHELTRSSFLIQSTKSKINRINGIEEPFIPLSIIFICRCLSFFVMLIFIGLSTLNIILMLYIRLKLFKIFHSIKYEFIKENSFIIISIITSTISLIISVILDFIFTYIANIMTEFERHRYQSNFDSSLTLKLFIFAFVNYYSVPIYAAFFKPWISSLPTNKISGTVSYFVFTEKLEPCNDLTGCSYEISVILLITLIGKQLVNALIEILTIKILNFLNYFHYHKNELDNNNNNNQEKEDIEQQKSFTSKTDITDDVTIYSYGEITTTTTEQAPWETDIYLQHVGRQQLYDEYIEIMVQYGFIAMFSIALPIAPFLAMINNLFELRTDAIKLLFELRRPIGEFAYTLGIWEKIFDALSKIAILTNILYLLITCDLISKLFYIYIKNKITLNDYLNYTLSYLYINDLDDKDEIFEGKQLNITYCRYRDFRYDYDSPYKYQPTPIYYQIQIIQWLSIFFFIIITIIIY</sequence>
<feature type="domain" description="Anoctamin dimerisation" evidence="11">
    <location>
        <begin position="284"/>
        <end position="345"/>
    </location>
</feature>
<keyword evidence="4 8" id="KW-0812">Transmembrane</keyword>
<keyword evidence="3" id="KW-1003">Cell membrane</keyword>
<feature type="transmembrane region" description="Helical" evidence="8">
    <location>
        <begin position="860"/>
        <end position="884"/>
    </location>
</feature>
<dbReference type="Pfam" id="PF04547">
    <property type="entry name" value="Anoctamin"/>
    <property type="match status" value="1"/>
</dbReference>
<proteinExistence type="inferred from homology"/>
<evidence type="ECO:0000256" key="2">
    <source>
        <dbReference type="ARBA" id="ARBA00009671"/>
    </source>
</evidence>
<dbReference type="PANTHER" id="PTHR12308">
    <property type="entry name" value="ANOCTAMIN"/>
    <property type="match status" value="1"/>
</dbReference>
<dbReference type="AlphaFoldDB" id="A0A814UBA9"/>
<feature type="transmembrane region" description="Helical" evidence="8">
    <location>
        <begin position="541"/>
        <end position="563"/>
    </location>
</feature>
<dbReference type="PANTHER" id="PTHR12308:SF84">
    <property type="entry name" value="ANOCTAMIN"/>
    <property type="match status" value="1"/>
</dbReference>
<evidence type="ECO:0000256" key="9">
    <source>
        <dbReference type="SAM" id="MobiDB-lite"/>
    </source>
</evidence>
<feature type="transmembrane region" description="Helical" evidence="8">
    <location>
        <begin position="943"/>
        <end position="965"/>
    </location>
</feature>
<evidence type="ECO:0000256" key="1">
    <source>
        <dbReference type="ARBA" id="ARBA00004651"/>
    </source>
</evidence>
<comment type="similarity">
    <text evidence="2 8">Belongs to the anoctamin family.</text>
</comment>
<evidence type="ECO:0000313" key="12">
    <source>
        <dbReference type="EMBL" id="CAF1171698.1"/>
    </source>
</evidence>
<evidence type="ECO:0000313" key="13">
    <source>
        <dbReference type="Proteomes" id="UP000663889"/>
    </source>
</evidence>
<evidence type="ECO:0000256" key="7">
    <source>
        <dbReference type="ARBA" id="ARBA00023180"/>
    </source>
</evidence>
<gene>
    <name evidence="12" type="ORF">SEV965_LOCUS19549</name>
</gene>
<feature type="domain" description="Anoctamin dimerisation" evidence="11">
    <location>
        <begin position="50"/>
        <end position="220"/>
    </location>
</feature>
<feature type="transmembrane region" description="Helical" evidence="8">
    <location>
        <begin position="463"/>
        <end position="483"/>
    </location>
</feature>
<comment type="subcellular location">
    <subcellularLocation>
        <location evidence="1">Cell membrane</location>
        <topology evidence="1">Multi-pass membrane protein</topology>
    </subcellularLocation>
    <subcellularLocation>
        <location evidence="8">Membrane</location>
        <topology evidence="8">Multi-pass membrane protein</topology>
    </subcellularLocation>
</comment>
<comment type="caution">
    <text evidence="12">The sequence shown here is derived from an EMBL/GenBank/DDBJ whole genome shotgun (WGS) entry which is preliminary data.</text>
</comment>
<reference evidence="12" key="1">
    <citation type="submission" date="2021-02" db="EMBL/GenBank/DDBJ databases">
        <authorList>
            <person name="Nowell W R."/>
        </authorList>
    </citation>
    <scope>NUCLEOTIDE SEQUENCE</scope>
</reference>
<feature type="domain" description="Anoctamin transmembrane" evidence="10">
    <location>
        <begin position="348"/>
        <end position="961"/>
    </location>
</feature>
<evidence type="ECO:0000256" key="3">
    <source>
        <dbReference type="ARBA" id="ARBA00022475"/>
    </source>
</evidence>
<evidence type="ECO:0000256" key="4">
    <source>
        <dbReference type="ARBA" id="ARBA00022692"/>
    </source>
</evidence>
<dbReference type="Proteomes" id="UP000663889">
    <property type="component" value="Unassembled WGS sequence"/>
</dbReference>
<keyword evidence="5 8" id="KW-1133">Transmembrane helix</keyword>
<dbReference type="InterPro" id="IPR049452">
    <property type="entry name" value="Anoctamin_TM"/>
</dbReference>
<dbReference type="Pfam" id="PF16178">
    <property type="entry name" value="Anoct_dimer"/>
    <property type="match status" value="2"/>
</dbReference>
<feature type="transmembrane region" description="Helical" evidence="8">
    <location>
        <begin position="356"/>
        <end position="386"/>
    </location>
</feature>
<feature type="transmembrane region" description="Helical" evidence="8">
    <location>
        <begin position="629"/>
        <end position="650"/>
    </location>
</feature>
<dbReference type="EMBL" id="CAJNOU010001224">
    <property type="protein sequence ID" value="CAF1171698.1"/>
    <property type="molecule type" value="Genomic_DNA"/>
</dbReference>
<dbReference type="GO" id="GO:0005886">
    <property type="term" value="C:plasma membrane"/>
    <property type="evidence" value="ECO:0007669"/>
    <property type="project" value="UniProtKB-SubCell"/>
</dbReference>
<protein>
    <recommendedName>
        <fullName evidence="8">Anoctamin</fullName>
    </recommendedName>
</protein>
<dbReference type="InterPro" id="IPR007632">
    <property type="entry name" value="Anoctamin"/>
</dbReference>
<evidence type="ECO:0000259" key="11">
    <source>
        <dbReference type="Pfam" id="PF16178"/>
    </source>
</evidence>
<name>A0A814UBA9_9BILA</name>
<evidence type="ECO:0000256" key="5">
    <source>
        <dbReference type="ARBA" id="ARBA00022989"/>
    </source>
</evidence>
<organism evidence="12 13">
    <name type="scientific">Rotaria sordida</name>
    <dbReference type="NCBI Taxonomy" id="392033"/>
    <lineage>
        <taxon>Eukaryota</taxon>
        <taxon>Metazoa</taxon>
        <taxon>Spiralia</taxon>
        <taxon>Gnathifera</taxon>
        <taxon>Rotifera</taxon>
        <taxon>Eurotatoria</taxon>
        <taxon>Bdelloidea</taxon>
        <taxon>Philodinida</taxon>
        <taxon>Philodinidae</taxon>
        <taxon>Rotaria</taxon>
    </lineage>
</organism>
<feature type="transmembrane region" description="Helical" evidence="8">
    <location>
        <begin position="583"/>
        <end position="609"/>
    </location>
</feature>
<dbReference type="GO" id="GO:0046983">
    <property type="term" value="F:protein dimerization activity"/>
    <property type="evidence" value="ECO:0007669"/>
    <property type="project" value="InterPro"/>
</dbReference>
<evidence type="ECO:0000256" key="6">
    <source>
        <dbReference type="ARBA" id="ARBA00023136"/>
    </source>
</evidence>
<evidence type="ECO:0000256" key="8">
    <source>
        <dbReference type="RuleBase" id="RU280814"/>
    </source>
</evidence>
<keyword evidence="7" id="KW-0325">Glycoprotein</keyword>
<dbReference type="GO" id="GO:0005254">
    <property type="term" value="F:chloride channel activity"/>
    <property type="evidence" value="ECO:0007669"/>
    <property type="project" value="TreeGrafter"/>
</dbReference>
<feature type="transmembrane region" description="Helical" evidence="8">
    <location>
        <begin position="800"/>
        <end position="823"/>
    </location>
</feature>
<evidence type="ECO:0000259" key="10">
    <source>
        <dbReference type="Pfam" id="PF04547"/>
    </source>
</evidence>
<feature type="region of interest" description="Disordered" evidence="9">
    <location>
        <begin position="401"/>
        <end position="426"/>
    </location>
</feature>
<accession>A0A814UBA9</accession>